<dbReference type="RefSeq" id="XP_014144168.1">
    <property type="nucleotide sequence ID" value="XM_014288693.1"/>
</dbReference>
<feature type="non-terminal residue" evidence="1">
    <location>
        <position position="85"/>
    </location>
</feature>
<sequence length="85" mass="9641">MSKGASTFLQQRYIDGASALMLVISQNFITTNEYSWHKIRMDQRDTPMEKLTATDNIESTVYGRDAESLISTMIEGGYDPNLQDE</sequence>
<reference evidence="1 2" key="1">
    <citation type="submission" date="2011-02" db="EMBL/GenBank/DDBJ databases">
        <title>The Genome Sequence of Sphaeroforma arctica JP610.</title>
        <authorList>
            <consortium name="The Broad Institute Genome Sequencing Platform"/>
            <person name="Russ C."/>
            <person name="Cuomo C."/>
            <person name="Young S.K."/>
            <person name="Zeng Q."/>
            <person name="Gargeya S."/>
            <person name="Alvarado L."/>
            <person name="Berlin A."/>
            <person name="Chapman S.B."/>
            <person name="Chen Z."/>
            <person name="Freedman E."/>
            <person name="Gellesch M."/>
            <person name="Goldberg J."/>
            <person name="Griggs A."/>
            <person name="Gujja S."/>
            <person name="Heilman E."/>
            <person name="Heiman D."/>
            <person name="Howarth C."/>
            <person name="Mehta T."/>
            <person name="Neiman D."/>
            <person name="Pearson M."/>
            <person name="Roberts A."/>
            <person name="Saif S."/>
            <person name="Shea T."/>
            <person name="Shenoy N."/>
            <person name="Sisk P."/>
            <person name="Stolte C."/>
            <person name="Sykes S."/>
            <person name="White J."/>
            <person name="Yandava C."/>
            <person name="Burger G."/>
            <person name="Gray M.W."/>
            <person name="Holland P.W.H."/>
            <person name="King N."/>
            <person name="Lang F.B.F."/>
            <person name="Roger A.J."/>
            <person name="Ruiz-Trillo I."/>
            <person name="Haas B."/>
            <person name="Nusbaum C."/>
            <person name="Birren B."/>
        </authorList>
    </citation>
    <scope>NUCLEOTIDE SEQUENCE [LARGE SCALE GENOMIC DNA]</scope>
    <source>
        <strain evidence="1 2">JP610</strain>
    </source>
</reference>
<proteinExistence type="predicted"/>
<dbReference type="AlphaFoldDB" id="A0A0L0F0T7"/>
<dbReference type="Proteomes" id="UP000054560">
    <property type="component" value="Unassembled WGS sequence"/>
</dbReference>
<keyword evidence="2" id="KW-1185">Reference proteome</keyword>
<protein>
    <submittedName>
        <fullName evidence="1">Uncharacterized protein</fullName>
    </submittedName>
</protein>
<dbReference type="GeneID" id="25917714"/>
<evidence type="ECO:0000313" key="2">
    <source>
        <dbReference type="Proteomes" id="UP000054560"/>
    </source>
</evidence>
<name>A0A0L0F0T7_9EUKA</name>
<accession>A0A0L0F0T7</accession>
<evidence type="ECO:0000313" key="1">
    <source>
        <dbReference type="EMBL" id="KNC70266.1"/>
    </source>
</evidence>
<dbReference type="EMBL" id="KQ251656">
    <property type="protein sequence ID" value="KNC70266.1"/>
    <property type="molecule type" value="Genomic_DNA"/>
</dbReference>
<organism evidence="1 2">
    <name type="scientific">Sphaeroforma arctica JP610</name>
    <dbReference type="NCBI Taxonomy" id="667725"/>
    <lineage>
        <taxon>Eukaryota</taxon>
        <taxon>Ichthyosporea</taxon>
        <taxon>Ichthyophonida</taxon>
        <taxon>Sphaeroforma</taxon>
    </lineage>
</organism>
<gene>
    <name evidence="1" type="ORF">SARC_17210</name>
</gene>